<protein>
    <submittedName>
        <fullName evidence="1">Uncharacterized protein</fullName>
    </submittedName>
</protein>
<proteinExistence type="predicted"/>
<dbReference type="AlphaFoldDB" id="A0AA46TIS0"/>
<dbReference type="KEGG" id="sgrg:L0C25_02150"/>
<gene>
    <name evidence="1" type="ORF">L0C25_02150</name>
</gene>
<evidence type="ECO:0000313" key="2">
    <source>
        <dbReference type="Proteomes" id="UP001164390"/>
    </source>
</evidence>
<name>A0AA46TIS0_9ACTN</name>
<keyword evidence="2" id="KW-1185">Reference proteome</keyword>
<dbReference type="RefSeq" id="WP_271634739.1">
    <property type="nucleotide sequence ID" value="NZ_CP094970.1"/>
</dbReference>
<dbReference type="EMBL" id="CP094970">
    <property type="protein sequence ID" value="UYM05898.1"/>
    <property type="molecule type" value="Genomic_DNA"/>
</dbReference>
<sequence length="87" mass="9268">MTTLHDEVVGVATALTAIDTRCGQAASRLRDLTPEDAGPRAAATTYDEALNRLRRALDDVAADAASAADVVRRFAADDDTRSPEEPR</sequence>
<dbReference type="Proteomes" id="UP001164390">
    <property type="component" value="Chromosome"/>
</dbReference>
<reference evidence="1" key="1">
    <citation type="submission" date="2022-01" db="EMBL/GenBank/DDBJ databases">
        <title>Nocardioidaceae gen. sp. A5X3R13.</title>
        <authorList>
            <person name="Lopez Marin M.A."/>
            <person name="Uhlik O."/>
        </authorList>
    </citation>
    <scope>NUCLEOTIDE SEQUENCE</scope>
    <source>
        <strain evidence="1">A5X3R13</strain>
    </source>
</reference>
<accession>A0AA46TIS0</accession>
<organism evidence="1 2">
    <name type="scientific">Solicola gregarius</name>
    <dbReference type="NCBI Taxonomy" id="2908642"/>
    <lineage>
        <taxon>Bacteria</taxon>
        <taxon>Bacillati</taxon>
        <taxon>Actinomycetota</taxon>
        <taxon>Actinomycetes</taxon>
        <taxon>Propionibacteriales</taxon>
        <taxon>Nocardioidaceae</taxon>
        <taxon>Solicola</taxon>
    </lineage>
</organism>
<evidence type="ECO:0000313" key="1">
    <source>
        <dbReference type="EMBL" id="UYM05898.1"/>
    </source>
</evidence>